<proteinExistence type="predicted"/>
<protein>
    <submittedName>
        <fullName evidence="1">Uncharacterized protein</fullName>
    </submittedName>
</protein>
<dbReference type="Proteomes" id="UP000785679">
    <property type="component" value="Unassembled WGS sequence"/>
</dbReference>
<sequence length="127" mass="14699">MSTTFASSASFDKLVQSYYQQGQSNTQEVDPMKRGETLDLMAEFEQFKTKAFCNQQCYQDFAISTLFHNPAQRETIERLLCSHKPDKMEDKRLEQMVTNLGVGKDGDMEMLMQSMFKAGYHMRALEK</sequence>
<keyword evidence="2" id="KW-1185">Reference proteome</keyword>
<evidence type="ECO:0000313" key="2">
    <source>
        <dbReference type="Proteomes" id="UP000785679"/>
    </source>
</evidence>
<accession>A0A8J8NMN4</accession>
<dbReference type="EMBL" id="RRYP01011580">
    <property type="protein sequence ID" value="TNV77639.1"/>
    <property type="molecule type" value="Genomic_DNA"/>
</dbReference>
<comment type="caution">
    <text evidence="1">The sequence shown here is derived from an EMBL/GenBank/DDBJ whole genome shotgun (WGS) entry which is preliminary data.</text>
</comment>
<evidence type="ECO:0000313" key="1">
    <source>
        <dbReference type="EMBL" id="TNV77639.1"/>
    </source>
</evidence>
<organism evidence="1 2">
    <name type="scientific">Halteria grandinella</name>
    <dbReference type="NCBI Taxonomy" id="5974"/>
    <lineage>
        <taxon>Eukaryota</taxon>
        <taxon>Sar</taxon>
        <taxon>Alveolata</taxon>
        <taxon>Ciliophora</taxon>
        <taxon>Intramacronucleata</taxon>
        <taxon>Spirotrichea</taxon>
        <taxon>Stichotrichia</taxon>
        <taxon>Sporadotrichida</taxon>
        <taxon>Halteriidae</taxon>
        <taxon>Halteria</taxon>
    </lineage>
</organism>
<name>A0A8J8NMN4_HALGN</name>
<dbReference type="AlphaFoldDB" id="A0A8J8NMN4"/>
<gene>
    <name evidence="1" type="ORF">FGO68_gene14716</name>
</gene>
<reference evidence="1" key="1">
    <citation type="submission" date="2019-06" db="EMBL/GenBank/DDBJ databases">
        <authorList>
            <person name="Zheng W."/>
        </authorList>
    </citation>
    <scope>NUCLEOTIDE SEQUENCE</scope>
    <source>
        <strain evidence="1">QDHG01</strain>
    </source>
</reference>